<protein>
    <submittedName>
        <fullName evidence="1">Uncharacterized protein</fullName>
    </submittedName>
</protein>
<accession>A0A1I2ASM9</accession>
<evidence type="ECO:0000313" key="1">
    <source>
        <dbReference type="EMBL" id="SFE46846.1"/>
    </source>
</evidence>
<dbReference type="STRING" id="54.SAMN02745121_04348"/>
<sequence length="380" mass="41529">MIQPSSVISPRMRTWGALGLAMALGGQGVQGCSESWLESLPEPSWDNADFSFATDVEGPICGGTLDFQAGFVDRLQELFGQPRDGRRFTYYALSDDFFAQWPCGEAKGCYRDGILLDQFLVDLHELVHPVLNLAHGPARRFVGEGLAEVFRDRHGGVLPLSSEIGLLEAIARDWSDADELASLYARAGHFFAYVLDVHGPSVALDVYRSADPGESAEAFQAALERATGFTMDELVADYEAYPECPNREFRWPVMECSLAPSAWSGCAWQAHALIDCGLTDVMGPRAGEMWTVRVIDVPADGDYRIYTFGDPAERAYVEIGGCTVGCSPDKYWIVEHGQTEVVHLSAGPHYVSLVRSEDRPGLSGVRIEFADNAETSGCAP</sequence>
<reference evidence="2" key="1">
    <citation type="submission" date="2016-10" db="EMBL/GenBank/DDBJ databases">
        <authorList>
            <person name="Varghese N."/>
            <person name="Submissions S."/>
        </authorList>
    </citation>
    <scope>NUCLEOTIDE SEQUENCE [LARGE SCALE GENOMIC DNA]</scope>
    <source>
        <strain evidence="2">ATCC 25963</strain>
    </source>
</reference>
<evidence type="ECO:0000313" key="2">
    <source>
        <dbReference type="Proteomes" id="UP000199400"/>
    </source>
</evidence>
<dbReference type="AlphaFoldDB" id="A0A1I2ASM9"/>
<organism evidence="1 2">
    <name type="scientific">Nannocystis exedens</name>
    <dbReference type="NCBI Taxonomy" id="54"/>
    <lineage>
        <taxon>Bacteria</taxon>
        <taxon>Pseudomonadati</taxon>
        <taxon>Myxococcota</taxon>
        <taxon>Polyangia</taxon>
        <taxon>Nannocystales</taxon>
        <taxon>Nannocystaceae</taxon>
        <taxon>Nannocystis</taxon>
    </lineage>
</organism>
<gene>
    <name evidence="1" type="ORF">SAMN02745121_04348</name>
</gene>
<dbReference type="Proteomes" id="UP000199400">
    <property type="component" value="Unassembled WGS sequence"/>
</dbReference>
<name>A0A1I2ASM9_9BACT</name>
<dbReference type="RefSeq" id="WP_096331998.1">
    <property type="nucleotide sequence ID" value="NZ_NETK01000001.1"/>
</dbReference>
<dbReference type="EMBL" id="FOMX01000014">
    <property type="protein sequence ID" value="SFE46846.1"/>
    <property type="molecule type" value="Genomic_DNA"/>
</dbReference>
<keyword evidence="2" id="KW-1185">Reference proteome</keyword>
<proteinExistence type="predicted"/>